<gene>
    <name evidence="1" type="ORF">SLU01_08480</name>
</gene>
<dbReference type="AlphaFoldDB" id="A0A511Z515"/>
<dbReference type="RefSeq" id="WP_147055680.1">
    <property type="nucleotide sequence ID" value="NZ_BJYL01000011.1"/>
</dbReference>
<dbReference type="Proteomes" id="UP000321901">
    <property type="component" value="Unassembled WGS sequence"/>
</dbReference>
<dbReference type="InterPro" id="IPR009293">
    <property type="entry name" value="UPF0478"/>
</dbReference>
<accession>A0A511Z515</accession>
<evidence type="ECO:0000313" key="1">
    <source>
        <dbReference type="EMBL" id="GEN82536.1"/>
    </source>
</evidence>
<dbReference type="Pfam" id="PF06103">
    <property type="entry name" value="DUF948"/>
    <property type="match status" value="1"/>
</dbReference>
<keyword evidence="2" id="KW-1185">Reference proteome</keyword>
<name>A0A511Z515_9BACL</name>
<evidence type="ECO:0000313" key="2">
    <source>
        <dbReference type="Proteomes" id="UP000321901"/>
    </source>
</evidence>
<evidence type="ECO:0008006" key="3">
    <source>
        <dbReference type="Google" id="ProtNLM"/>
    </source>
</evidence>
<dbReference type="PANTHER" id="PTHR40070">
    <property type="entry name" value="UPF0478 PROTEIN YTXG"/>
    <property type="match status" value="1"/>
</dbReference>
<reference evidence="1 2" key="1">
    <citation type="submission" date="2019-07" db="EMBL/GenBank/DDBJ databases">
        <title>Whole genome shotgun sequence of Sporosarcina luteola NBRC 105378.</title>
        <authorList>
            <person name="Hosoyama A."/>
            <person name="Uohara A."/>
            <person name="Ohji S."/>
            <person name="Ichikawa N."/>
        </authorList>
    </citation>
    <scope>NUCLEOTIDE SEQUENCE [LARGE SCALE GENOMIC DNA]</scope>
    <source>
        <strain evidence="1 2">NBRC 105378</strain>
    </source>
</reference>
<dbReference type="OrthoDB" id="2437843at2"/>
<organism evidence="1 2">
    <name type="scientific">Sporosarcina luteola</name>
    <dbReference type="NCBI Taxonomy" id="582850"/>
    <lineage>
        <taxon>Bacteria</taxon>
        <taxon>Bacillati</taxon>
        <taxon>Bacillota</taxon>
        <taxon>Bacilli</taxon>
        <taxon>Bacillales</taxon>
        <taxon>Caryophanaceae</taxon>
        <taxon>Sporosarcina</taxon>
    </lineage>
</organism>
<sequence>MTLAGAGILLIGIAFLILSIFLAKVLNHTAFILQGVGTTIDRLPDQLDGVLDETSGLIRNTNDTLSDVNEKLDTLTPLFHIIGDVGESTRKVTSSVNDFTVSMKGKLEATDEETRNKKLGGLYGMSALAVYSVDKGKSLKKRKSFSRMSTFHSEGEQRAFDIQRIKEEAKDSAKAGKYVADDL</sequence>
<comment type="caution">
    <text evidence="1">The sequence shown here is derived from an EMBL/GenBank/DDBJ whole genome shotgun (WGS) entry which is preliminary data.</text>
</comment>
<protein>
    <recommendedName>
        <fullName evidence="3">General stress protein</fullName>
    </recommendedName>
</protein>
<proteinExistence type="predicted"/>
<dbReference type="EMBL" id="BJYL01000011">
    <property type="protein sequence ID" value="GEN82536.1"/>
    <property type="molecule type" value="Genomic_DNA"/>
</dbReference>
<dbReference type="PANTHER" id="PTHR40070:SF1">
    <property type="entry name" value="UPF0478 PROTEIN YTXG"/>
    <property type="match status" value="1"/>
</dbReference>